<dbReference type="InterPro" id="IPR000644">
    <property type="entry name" value="CBS_dom"/>
</dbReference>
<dbReference type="InterPro" id="IPR013785">
    <property type="entry name" value="Aldolase_TIM"/>
</dbReference>
<keyword evidence="4 7" id="KW-0129">CBS domain</keyword>
<evidence type="ECO:0000256" key="7">
    <source>
        <dbReference type="PROSITE-ProRule" id="PRU00703"/>
    </source>
</evidence>
<evidence type="ECO:0000313" key="9">
    <source>
        <dbReference type="EMBL" id="OGN31318.1"/>
    </source>
</evidence>
<dbReference type="Pfam" id="PF00478">
    <property type="entry name" value="IMPDH"/>
    <property type="match status" value="1"/>
</dbReference>
<evidence type="ECO:0000259" key="8">
    <source>
        <dbReference type="PROSITE" id="PS51371"/>
    </source>
</evidence>
<proteinExistence type="inferred from homology"/>
<evidence type="ECO:0000256" key="1">
    <source>
        <dbReference type="ARBA" id="ARBA00005502"/>
    </source>
</evidence>
<dbReference type="PANTHER" id="PTHR11911">
    <property type="entry name" value="INOSINE-5-MONOPHOSPHATE DEHYDROGENASE RELATED"/>
    <property type="match status" value="1"/>
</dbReference>
<dbReference type="Proteomes" id="UP000177676">
    <property type="component" value="Unassembled WGS sequence"/>
</dbReference>
<evidence type="ECO:0000256" key="2">
    <source>
        <dbReference type="ARBA" id="ARBA00022723"/>
    </source>
</evidence>
<keyword evidence="3" id="KW-0560">Oxidoreductase</keyword>
<feature type="binding site" description="in other chain" evidence="6">
    <location>
        <position position="316"/>
    </location>
    <ligand>
        <name>K(+)</name>
        <dbReference type="ChEBI" id="CHEBI:29103"/>
        <note>ligand shared between two tetrameric partners</note>
    </ligand>
</feature>
<dbReference type="Gene3D" id="3.20.20.70">
    <property type="entry name" value="Aldolase class I"/>
    <property type="match status" value="1"/>
</dbReference>
<dbReference type="GO" id="GO:0003938">
    <property type="term" value="F:IMP dehydrogenase activity"/>
    <property type="evidence" value="ECO:0007669"/>
    <property type="project" value="InterPro"/>
</dbReference>
<dbReference type="PIRSF" id="PIRSF000130">
    <property type="entry name" value="IMPDH"/>
    <property type="match status" value="1"/>
</dbReference>
<dbReference type="EMBL" id="MGKS01000037">
    <property type="protein sequence ID" value="OGN31318.1"/>
    <property type="molecule type" value="Genomic_DNA"/>
</dbReference>
<evidence type="ECO:0000256" key="6">
    <source>
        <dbReference type="PIRSR" id="PIRSR000130-4"/>
    </source>
</evidence>
<dbReference type="InterPro" id="IPR046342">
    <property type="entry name" value="CBS_dom_sf"/>
</dbReference>
<feature type="binding site" evidence="5">
    <location>
        <begin position="263"/>
        <end position="265"/>
    </location>
    <ligand>
        <name>NAD(+)</name>
        <dbReference type="ChEBI" id="CHEBI:57540"/>
    </ligand>
</feature>
<dbReference type="CDD" id="cd00381">
    <property type="entry name" value="IMPDH"/>
    <property type="match status" value="1"/>
</dbReference>
<dbReference type="AlphaFoldDB" id="A0A1F8H2X6"/>
<dbReference type="GO" id="GO:0046872">
    <property type="term" value="F:metal ion binding"/>
    <property type="evidence" value="ECO:0007669"/>
    <property type="project" value="UniProtKB-KW"/>
</dbReference>
<dbReference type="InterPro" id="IPR001093">
    <property type="entry name" value="IMP_DH_GMPRt"/>
</dbReference>
<sequence>MTKVRPPFYVERIFVGKEFEHFLICPQKGEAEHRGGIPLASRFSRSIPLNLPIVSANMDTVTGPEMCIAVAQEGGIGILPRSDKISIEQEANWVREVKRAKSLVVEHPFTILETQTVGEARAEMAKRKVHTLLVENQKGELAGMLTARRIDICQNDNALVEDWMKKRMGRGLAFSRKEVTSLQMAIDEMRGYEGETKLVLIDKHYRIKGLITSKDIGELIRKPLANKDAKGRLRVGAAIGAVGDYLERAAALIEAGADVIVIDIAHAHSVVMEKAIFNFKKKFSHELVGGNVATFEGARFLIEQGVDGIKVGLGSGSRCLTRRKTGVGVPQMHAIRAVWHAVQSEQSDIPIISDGGVREEGDINKALAVGASSVMLGNFLAGTDEAPGEFIPNPVTRERKKSYRGMTSPQAKIESVGSMKEVRNVEGREEEVPYKGSVKDIAKDTRDAIQSMVSYAGALNLEETRKKLNDNPLQYLIPLPLL</sequence>
<comment type="caution">
    <text evidence="9">The sequence shown here is derived from an EMBL/GenBank/DDBJ whole genome shotgun (WGS) entry which is preliminary data.</text>
</comment>
<dbReference type="PROSITE" id="PS51371">
    <property type="entry name" value="CBS"/>
    <property type="match status" value="1"/>
</dbReference>
<dbReference type="InterPro" id="IPR005990">
    <property type="entry name" value="IMP_DH"/>
</dbReference>
<accession>A0A1F8H2X6</accession>
<dbReference type="SMART" id="SM01240">
    <property type="entry name" value="IMPDH"/>
    <property type="match status" value="1"/>
</dbReference>
<feature type="binding site" description="in other chain" evidence="6">
    <location>
        <position position="319"/>
    </location>
    <ligand>
        <name>K(+)</name>
        <dbReference type="ChEBI" id="CHEBI:29103"/>
        <note>ligand shared between two tetrameric partners</note>
    </ligand>
</feature>
<keyword evidence="6" id="KW-0630">Potassium</keyword>
<dbReference type="SMART" id="SM00116">
    <property type="entry name" value="CBS"/>
    <property type="match status" value="1"/>
</dbReference>
<dbReference type="CDD" id="cd04601">
    <property type="entry name" value="CBS_pair_IMPDH"/>
    <property type="match status" value="1"/>
</dbReference>
<dbReference type="FunFam" id="3.20.20.70:FF:000424">
    <property type="entry name" value="Inosine-5'-monophosphate dehydrogenase 2"/>
    <property type="match status" value="1"/>
</dbReference>
<comment type="similarity">
    <text evidence="1">Belongs to the IMPDH/GMPR family.</text>
</comment>
<evidence type="ECO:0000256" key="5">
    <source>
        <dbReference type="PIRSR" id="PIRSR000130-3"/>
    </source>
</evidence>
<keyword evidence="2" id="KW-0479">Metal-binding</keyword>
<reference evidence="9 10" key="1">
    <citation type="journal article" date="2016" name="Nat. Commun.">
        <title>Thousands of microbial genomes shed light on interconnected biogeochemical processes in an aquifer system.</title>
        <authorList>
            <person name="Anantharaman K."/>
            <person name="Brown C.T."/>
            <person name="Hug L.A."/>
            <person name="Sharon I."/>
            <person name="Castelle C.J."/>
            <person name="Probst A.J."/>
            <person name="Thomas B.C."/>
            <person name="Singh A."/>
            <person name="Wilkins M.J."/>
            <person name="Karaoz U."/>
            <person name="Brodie E.L."/>
            <person name="Williams K.H."/>
            <person name="Hubbard S.S."/>
            <person name="Banfield J.F."/>
        </authorList>
    </citation>
    <scope>NUCLEOTIDE SEQUENCE [LARGE SCALE GENOMIC DNA]</scope>
</reference>
<dbReference type="PANTHER" id="PTHR11911:SF111">
    <property type="entry name" value="INOSINE-5'-MONOPHOSPHATE DEHYDROGENASE"/>
    <property type="match status" value="1"/>
</dbReference>
<organism evidence="9 10">
    <name type="scientific">Candidatus Yanofskybacteria bacterium RIFCSPLOWO2_02_FULL_43_10b</name>
    <dbReference type="NCBI Taxonomy" id="1802704"/>
    <lineage>
        <taxon>Bacteria</taxon>
        <taxon>Candidatus Yanofskyibacteriota</taxon>
    </lineage>
</organism>
<name>A0A1F8H2X6_9BACT</name>
<dbReference type="SUPFAM" id="SSF51412">
    <property type="entry name" value="Inosine monophosphate dehydrogenase (IMPDH)"/>
    <property type="match status" value="1"/>
</dbReference>
<dbReference type="GO" id="GO:0006183">
    <property type="term" value="P:GTP biosynthetic process"/>
    <property type="evidence" value="ECO:0007669"/>
    <property type="project" value="TreeGrafter"/>
</dbReference>
<dbReference type="Pfam" id="PF00571">
    <property type="entry name" value="CBS"/>
    <property type="match status" value="1"/>
</dbReference>
<protein>
    <recommendedName>
        <fullName evidence="8">CBS domain-containing protein</fullName>
    </recommendedName>
</protein>
<evidence type="ECO:0000256" key="3">
    <source>
        <dbReference type="ARBA" id="ARBA00023002"/>
    </source>
</evidence>
<feature type="binding site" description="in other chain" evidence="6">
    <location>
        <position position="314"/>
    </location>
    <ligand>
        <name>K(+)</name>
        <dbReference type="ChEBI" id="CHEBI:29103"/>
        <note>ligand shared between two tetrameric partners</note>
    </ligand>
</feature>
<feature type="binding site" evidence="5">
    <location>
        <begin position="312"/>
        <end position="314"/>
    </location>
    <ligand>
        <name>NAD(+)</name>
        <dbReference type="ChEBI" id="CHEBI:57540"/>
    </ligand>
</feature>
<evidence type="ECO:0000256" key="4">
    <source>
        <dbReference type="ARBA" id="ARBA00023122"/>
    </source>
</evidence>
<gene>
    <name evidence="9" type="ORF">A3I92_00145</name>
</gene>
<dbReference type="SUPFAM" id="SSF54631">
    <property type="entry name" value="CBS-domain pair"/>
    <property type="match status" value="1"/>
</dbReference>
<keyword evidence="5" id="KW-0520">NAD</keyword>
<feature type="domain" description="CBS" evidence="8">
    <location>
        <begin position="104"/>
        <end position="161"/>
    </location>
</feature>
<evidence type="ECO:0000313" key="10">
    <source>
        <dbReference type="Proteomes" id="UP000177676"/>
    </source>
</evidence>